<dbReference type="Pfam" id="PF02580">
    <property type="entry name" value="Tyr_Deacylase"/>
    <property type="match status" value="1"/>
</dbReference>
<gene>
    <name evidence="6" type="ORF">PFFVO_03185</name>
</gene>
<dbReference type="NCBIfam" id="TIGR00256">
    <property type="entry name" value="D-aminoacyl-tRNA deacylase"/>
    <property type="match status" value="1"/>
</dbReference>
<comment type="catalytic activity">
    <reaction evidence="4">
        <text>a D-aminoacyl-tRNA + H2O = a tRNA + a D-alpha-amino acid + H(+)</text>
        <dbReference type="Rhea" id="RHEA:13953"/>
        <dbReference type="Rhea" id="RHEA-COMP:10123"/>
        <dbReference type="Rhea" id="RHEA-COMP:10124"/>
        <dbReference type="ChEBI" id="CHEBI:15377"/>
        <dbReference type="ChEBI" id="CHEBI:15378"/>
        <dbReference type="ChEBI" id="CHEBI:59871"/>
        <dbReference type="ChEBI" id="CHEBI:78442"/>
        <dbReference type="ChEBI" id="CHEBI:79333"/>
        <dbReference type="EC" id="3.1.1.96"/>
    </reaction>
</comment>
<proteinExistence type="inferred from homology"/>
<sequence length="164" mass="19205">MRVVIQRVKGAILSVRKENIGENEKELEIISEIKNGLICFLGIHKNDTWEDALYIIRKCLNLRLWNNDNKTWDKNVKDLNYELLIVSQFTLFGNTKKGNKPDFHLAKEPNEALIFYNKIIDEFKKQYNDDKIKIGKFGNYMNIDVTNDGPVTIYIDTHDINLNK</sequence>
<dbReference type="SUPFAM" id="SSF69500">
    <property type="entry name" value="DTD-like"/>
    <property type="match status" value="1"/>
</dbReference>
<protein>
    <recommendedName>
        <fullName evidence="2 5">D-aminoacyl-tRNA deacylase</fullName>
        <ecNumber evidence="2 5">3.1.1.96</ecNumber>
    </recommendedName>
</protein>
<evidence type="ECO:0000256" key="5">
    <source>
        <dbReference type="RuleBase" id="RU003470"/>
    </source>
</evidence>
<accession>A0A024V4L0</accession>
<dbReference type="FunFam" id="3.50.80.10:FF:000006">
    <property type="entry name" value="D-aminoacyl-tRNA deacylase"/>
    <property type="match status" value="1"/>
</dbReference>
<evidence type="ECO:0000256" key="4">
    <source>
        <dbReference type="ARBA" id="ARBA00048018"/>
    </source>
</evidence>
<comment type="subcellular location">
    <subcellularLocation>
        <location evidence="5">Cytoplasm</location>
    </subcellularLocation>
</comment>
<dbReference type="AlphaFoldDB" id="A0A024V4L0"/>
<dbReference type="GO" id="GO:0005737">
    <property type="term" value="C:cytoplasm"/>
    <property type="evidence" value="ECO:0007669"/>
    <property type="project" value="UniProtKB-SubCell"/>
</dbReference>
<organism evidence="6 7">
    <name type="scientific">Plasmodium falciparum Vietnam Oak-Knoll</name>
    <name type="common">FVO</name>
    <dbReference type="NCBI Taxonomy" id="1036723"/>
    <lineage>
        <taxon>Eukaryota</taxon>
        <taxon>Sar</taxon>
        <taxon>Alveolata</taxon>
        <taxon>Apicomplexa</taxon>
        <taxon>Aconoidasida</taxon>
        <taxon>Haemosporida</taxon>
        <taxon>Plasmodiidae</taxon>
        <taxon>Plasmodium</taxon>
        <taxon>Plasmodium (Laverania)</taxon>
    </lineage>
</organism>
<dbReference type="InterPro" id="IPR023509">
    <property type="entry name" value="DTD-like_sf"/>
</dbReference>
<keyword evidence="5" id="KW-0694">RNA-binding</keyword>
<dbReference type="GO" id="GO:0106026">
    <property type="term" value="F:Gly-tRNA(Ala) deacylase activity"/>
    <property type="evidence" value="ECO:0007669"/>
    <property type="project" value="RHEA"/>
</dbReference>
<comment type="catalytic activity">
    <reaction evidence="3">
        <text>glycyl-tRNA(Ala) + H2O = tRNA(Ala) + glycine + H(+)</text>
        <dbReference type="Rhea" id="RHEA:53744"/>
        <dbReference type="Rhea" id="RHEA-COMP:9657"/>
        <dbReference type="Rhea" id="RHEA-COMP:13640"/>
        <dbReference type="ChEBI" id="CHEBI:15377"/>
        <dbReference type="ChEBI" id="CHEBI:15378"/>
        <dbReference type="ChEBI" id="CHEBI:57305"/>
        <dbReference type="ChEBI" id="CHEBI:78442"/>
        <dbReference type="ChEBI" id="CHEBI:78522"/>
        <dbReference type="EC" id="3.1.1.96"/>
    </reaction>
</comment>
<keyword evidence="5" id="KW-0378">Hydrolase</keyword>
<dbReference type="EC" id="3.1.1.96" evidence="2 5"/>
<evidence type="ECO:0000256" key="1">
    <source>
        <dbReference type="ARBA" id="ARBA00009673"/>
    </source>
</evidence>
<dbReference type="Proteomes" id="UP000030690">
    <property type="component" value="Unassembled WGS sequence"/>
</dbReference>
<name>A0A024V4L0_PLAFA</name>
<evidence type="ECO:0000256" key="2">
    <source>
        <dbReference type="ARBA" id="ARBA00013056"/>
    </source>
</evidence>
<keyword evidence="5" id="KW-0963">Cytoplasm</keyword>
<evidence type="ECO:0000256" key="3">
    <source>
        <dbReference type="ARBA" id="ARBA00047676"/>
    </source>
</evidence>
<dbReference type="SMR" id="A0A024V4L0"/>
<dbReference type="GO" id="GO:0000049">
    <property type="term" value="F:tRNA binding"/>
    <property type="evidence" value="ECO:0007669"/>
    <property type="project" value="UniProtKB-KW"/>
</dbReference>
<dbReference type="OrthoDB" id="275783at2759"/>
<reference evidence="6 7" key="1">
    <citation type="submission" date="2013-02" db="EMBL/GenBank/DDBJ databases">
        <title>The Genome Annotation of Plasmodium falciparum Vietnam Oak-Knoll (FVO).</title>
        <authorList>
            <consortium name="The Broad Institute Genome Sequencing Platform"/>
            <consortium name="The Broad Institute Genome Sequencing Center for Infectious Disease"/>
            <person name="Neafsey D."/>
            <person name="Hoffman S."/>
            <person name="Volkman S."/>
            <person name="Rosenthal P."/>
            <person name="Walker B."/>
            <person name="Young S.K."/>
            <person name="Zeng Q."/>
            <person name="Gargeya S."/>
            <person name="Fitzgerald M."/>
            <person name="Haas B."/>
            <person name="Abouelleil A."/>
            <person name="Allen A.W."/>
            <person name="Alvarado L."/>
            <person name="Arachchi H.M."/>
            <person name="Berlin A.M."/>
            <person name="Chapman S.B."/>
            <person name="Gainer-Dewar J."/>
            <person name="Goldberg J."/>
            <person name="Griggs A."/>
            <person name="Gujja S."/>
            <person name="Hansen M."/>
            <person name="Howarth C."/>
            <person name="Imamovic A."/>
            <person name="Ireland A."/>
            <person name="Larimer J."/>
            <person name="McCowan C."/>
            <person name="Murphy C."/>
            <person name="Pearson M."/>
            <person name="Poon T.W."/>
            <person name="Priest M."/>
            <person name="Roberts A."/>
            <person name="Saif S."/>
            <person name="Shea T."/>
            <person name="Sisk P."/>
            <person name="Sykes S."/>
            <person name="Wortman J."/>
            <person name="Nusbaum C."/>
            <person name="Birren B."/>
        </authorList>
    </citation>
    <scope>NUCLEOTIDE SEQUENCE [LARGE SCALE GENOMIC DNA]</scope>
    <source>
        <strain evidence="7">Vietnam Oak-Knoll (FVO)</strain>
    </source>
</reference>
<dbReference type="PANTHER" id="PTHR10472:SF5">
    <property type="entry name" value="D-AMINOACYL-TRNA DEACYLASE 1"/>
    <property type="match status" value="1"/>
</dbReference>
<dbReference type="GO" id="GO:0051500">
    <property type="term" value="F:D-tyrosyl-tRNA(Tyr) deacylase activity"/>
    <property type="evidence" value="ECO:0007669"/>
    <property type="project" value="TreeGrafter"/>
</dbReference>
<evidence type="ECO:0000313" key="7">
    <source>
        <dbReference type="Proteomes" id="UP000030690"/>
    </source>
</evidence>
<comment type="similarity">
    <text evidence="1 5">Belongs to the DTD family.</text>
</comment>
<dbReference type="Gene3D" id="3.50.80.10">
    <property type="entry name" value="D-tyrosyl-tRNA(Tyr) deacylase"/>
    <property type="match status" value="1"/>
</dbReference>
<dbReference type="EMBL" id="KI925085">
    <property type="protein sequence ID" value="ETW17958.1"/>
    <property type="molecule type" value="Genomic_DNA"/>
</dbReference>
<dbReference type="InterPro" id="IPR003732">
    <property type="entry name" value="Daa-tRNA_deacyls_DTD"/>
</dbReference>
<evidence type="ECO:0000313" key="6">
    <source>
        <dbReference type="EMBL" id="ETW17958.1"/>
    </source>
</evidence>
<reference evidence="6 7" key="2">
    <citation type="submission" date="2013-02" db="EMBL/GenBank/DDBJ databases">
        <title>The Genome Sequence of Plasmodium falciparum Vietnam Oak-Knoll (FVO).</title>
        <authorList>
            <consortium name="The Broad Institute Genome Sequencing Platform"/>
            <consortium name="The Broad Institute Genome Sequencing Center for Infectious Disease"/>
            <person name="Neafsey D."/>
            <person name="Cheeseman I."/>
            <person name="Volkman S."/>
            <person name="Adams J."/>
            <person name="Walker B."/>
            <person name="Young S.K."/>
            <person name="Zeng Q."/>
            <person name="Gargeya S."/>
            <person name="Fitzgerald M."/>
            <person name="Haas B."/>
            <person name="Abouelleil A."/>
            <person name="Alvarado L."/>
            <person name="Arachchi H.M."/>
            <person name="Berlin A.M."/>
            <person name="Chapman S.B."/>
            <person name="Dewar J."/>
            <person name="Goldberg J."/>
            <person name="Griggs A."/>
            <person name="Gujja S."/>
            <person name="Hansen M."/>
            <person name="Howarth C."/>
            <person name="Imamovic A."/>
            <person name="Larimer J."/>
            <person name="McCowan C."/>
            <person name="Murphy C."/>
            <person name="Neiman D."/>
            <person name="Pearson M."/>
            <person name="Priest M."/>
            <person name="Roberts A."/>
            <person name="Saif S."/>
            <person name="Shea T."/>
            <person name="Sisk P."/>
            <person name="Sykes S."/>
            <person name="Wortman J."/>
            <person name="Nusbaum C."/>
            <person name="Birren B."/>
        </authorList>
    </citation>
    <scope>NUCLEOTIDE SEQUENCE [LARGE SCALE GENOMIC DNA]</scope>
    <source>
        <strain evidence="7">Vietnam Oak-Knoll (FVO)</strain>
    </source>
</reference>
<dbReference type="PANTHER" id="PTHR10472">
    <property type="entry name" value="D-TYROSYL-TRNA TYR DEACYLASE"/>
    <property type="match status" value="1"/>
</dbReference>
<keyword evidence="5" id="KW-0820">tRNA-binding</keyword>